<dbReference type="EMBL" id="BPQB01000103">
    <property type="protein sequence ID" value="GJE99185.1"/>
    <property type="molecule type" value="Genomic_DNA"/>
</dbReference>
<feature type="region of interest" description="Disordered" evidence="1">
    <location>
        <begin position="200"/>
        <end position="226"/>
    </location>
</feature>
<organism evidence="2 3">
    <name type="scientific">Phanerochaete sordida</name>
    <dbReference type="NCBI Taxonomy" id="48140"/>
    <lineage>
        <taxon>Eukaryota</taxon>
        <taxon>Fungi</taxon>
        <taxon>Dikarya</taxon>
        <taxon>Basidiomycota</taxon>
        <taxon>Agaricomycotina</taxon>
        <taxon>Agaricomycetes</taxon>
        <taxon>Polyporales</taxon>
        <taxon>Phanerochaetaceae</taxon>
        <taxon>Phanerochaete</taxon>
    </lineage>
</organism>
<sequence length="226" mass="24160">MGPSEQDGAPAPALAPETRPQQPAGGTRDALPTTPQTAAQAEAAKDRHMAELAGLRAQLLDIHHVFNSIYRRGALALASSSAAGASAPAASAPKVCRPRPPCTAAHADKTQAPAPPAVKQEAEALTLFFQRSTERPAQLQRETALADANAQLRDDVARLRAQAAALGRTLDEERDAAMDAEAAHHAELARLHKRIAEEKRRNAELQAEVRVHRSSAEGRVERGRRE</sequence>
<gene>
    <name evidence="2" type="ORF">PsYK624_154330</name>
</gene>
<proteinExistence type="predicted"/>
<feature type="region of interest" description="Disordered" evidence="1">
    <location>
        <begin position="88"/>
        <end position="114"/>
    </location>
</feature>
<evidence type="ECO:0000313" key="3">
    <source>
        <dbReference type="Proteomes" id="UP000703269"/>
    </source>
</evidence>
<feature type="region of interest" description="Disordered" evidence="1">
    <location>
        <begin position="1"/>
        <end position="44"/>
    </location>
</feature>
<evidence type="ECO:0000313" key="2">
    <source>
        <dbReference type="EMBL" id="GJE99185.1"/>
    </source>
</evidence>
<accession>A0A9P3GPA3</accession>
<comment type="caution">
    <text evidence="2">The sequence shown here is derived from an EMBL/GenBank/DDBJ whole genome shotgun (WGS) entry which is preliminary data.</text>
</comment>
<feature type="compositionally biased region" description="Low complexity" evidence="1">
    <location>
        <begin position="30"/>
        <end position="42"/>
    </location>
</feature>
<reference evidence="2 3" key="1">
    <citation type="submission" date="2021-08" db="EMBL/GenBank/DDBJ databases">
        <title>Draft Genome Sequence of Phanerochaete sordida strain YK-624.</title>
        <authorList>
            <person name="Mori T."/>
            <person name="Dohra H."/>
            <person name="Suzuki T."/>
            <person name="Kawagishi H."/>
            <person name="Hirai H."/>
        </authorList>
    </citation>
    <scope>NUCLEOTIDE SEQUENCE [LARGE SCALE GENOMIC DNA]</scope>
    <source>
        <strain evidence="2 3">YK-624</strain>
    </source>
</reference>
<dbReference type="AlphaFoldDB" id="A0A9P3GPA3"/>
<protein>
    <submittedName>
        <fullName evidence="2">Uncharacterized protein</fullName>
    </submittedName>
</protein>
<keyword evidence="3" id="KW-1185">Reference proteome</keyword>
<evidence type="ECO:0000256" key="1">
    <source>
        <dbReference type="SAM" id="MobiDB-lite"/>
    </source>
</evidence>
<name>A0A9P3GPA3_9APHY</name>
<dbReference type="Proteomes" id="UP000703269">
    <property type="component" value="Unassembled WGS sequence"/>
</dbReference>